<dbReference type="InterPro" id="IPR019151">
    <property type="entry name" value="Proteasome_assmbl_chaperone_2"/>
</dbReference>
<evidence type="ECO:0000256" key="2">
    <source>
        <dbReference type="ARBA" id="ARBA00023186"/>
    </source>
</evidence>
<dbReference type="GO" id="GO:0005829">
    <property type="term" value="C:cytosol"/>
    <property type="evidence" value="ECO:0007669"/>
    <property type="project" value="TreeGrafter"/>
</dbReference>
<dbReference type="Gene3D" id="3.40.50.10900">
    <property type="entry name" value="PAC-like subunit"/>
    <property type="match status" value="2"/>
</dbReference>
<dbReference type="InterPro" id="IPR016562">
    <property type="entry name" value="Proteasome_assmbl_chp_2_euk"/>
</dbReference>
<sequence length="254" mass="28473">MFVPLEKYQNRDWSDWSLIFPVVSIGNAAQLAVDLLCSSLETELAGYIHSSSLLPLVGGNPYVDTDPRLATACQLYACPSKKILILQQRTPVSPSCRGEYSSQLTRWMKEMKFHLVVMLASCLSEYRSPEDLKEGALRYLCGEAVDDKTREEVMAQGWRLFEKQDPLTKCPSPEGGVFLMPGAGMARPIWDKCQKPLNVPVVMMLLYCSEGDNTPDALLLANSLNRWLHLAEKGWQTPMSWSHLFGQGPPKGIY</sequence>
<reference evidence="5" key="1">
    <citation type="submission" date="2021-01" db="UniProtKB">
        <authorList>
            <consortium name="EnsemblMetazoa"/>
        </authorList>
    </citation>
    <scope>IDENTIFICATION</scope>
</reference>
<evidence type="ECO:0000313" key="5">
    <source>
        <dbReference type="EnsemblMetazoa" id="XP_022658570"/>
    </source>
</evidence>
<comment type="subunit">
    <text evidence="4">Forms a heterodimer with PSMG1.</text>
</comment>
<comment type="similarity">
    <text evidence="3 4">Belongs to the PSMG2 family.</text>
</comment>
<dbReference type="InterPro" id="IPR038389">
    <property type="entry name" value="PSMG2_sf"/>
</dbReference>
<dbReference type="Pfam" id="PF09754">
    <property type="entry name" value="PAC2"/>
    <property type="match status" value="1"/>
</dbReference>
<organism evidence="5 6">
    <name type="scientific">Varroa destructor</name>
    <name type="common">Honeybee mite</name>
    <dbReference type="NCBI Taxonomy" id="109461"/>
    <lineage>
        <taxon>Eukaryota</taxon>
        <taxon>Metazoa</taxon>
        <taxon>Ecdysozoa</taxon>
        <taxon>Arthropoda</taxon>
        <taxon>Chelicerata</taxon>
        <taxon>Arachnida</taxon>
        <taxon>Acari</taxon>
        <taxon>Parasitiformes</taxon>
        <taxon>Mesostigmata</taxon>
        <taxon>Gamasina</taxon>
        <taxon>Dermanyssoidea</taxon>
        <taxon>Varroidae</taxon>
        <taxon>Varroa</taxon>
    </lineage>
</organism>
<dbReference type="PANTHER" id="PTHR12970:SF1">
    <property type="entry name" value="PROTEASOME ASSEMBLY CHAPERONE 2"/>
    <property type="match status" value="1"/>
</dbReference>
<evidence type="ECO:0000256" key="1">
    <source>
        <dbReference type="ARBA" id="ARBA00019186"/>
    </source>
</evidence>
<dbReference type="KEGG" id="vde:111249239"/>
<evidence type="ECO:0000256" key="4">
    <source>
        <dbReference type="PIRNR" id="PIRNR010044"/>
    </source>
</evidence>
<dbReference type="PIRSF" id="PIRSF010044">
    <property type="entry name" value="UCP010044"/>
    <property type="match status" value="1"/>
</dbReference>
<dbReference type="GO" id="GO:0043248">
    <property type="term" value="P:proteasome assembly"/>
    <property type="evidence" value="ECO:0007669"/>
    <property type="project" value="TreeGrafter"/>
</dbReference>
<dbReference type="OrthoDB" id="10260712at2759"/>
<dbReference type="EnsemblMetazoa" id="XM_022802835">
    <property type="protein sequence ID" value="XP_022658570"/>
    <property type="gene ID" value="LOC111249239"/>
</dbReference>
<dbReference type="RefSeq" id="XP_022658570.1">
    <property type="nucleotide sequence ID" value="XM_022802835.1"/>
</dbReference>
<dbReference type="GeneID" id="111249239"/>
<proteinExistence type="inferred from homology"/>
<dbReference type="Proteomes" id="UP000594260">
    <property type="component" value="Unplaced"/>
</dbReference>
<keyword evidence="2 4" id="KW-0143">Chaperone</keyword>
<dbReference type="PANTHER" id="PTHR12970">
    <property type="entry name" value="PROTEASOME ASSEMBLY CHAPERONE 2"/>
    <property type="match status" value="1"/>
</dbReference>
<dbReference type="FunCoup" id="A0A7M7KBK4">
    <property type="interactions" value="1505"/>
</dbReference>
<dbReference type="InParanoid" id="A0A7M7KBK4"/>
<dbReference type="AlphaFoldDB" id="A0A7M7KBK4"/>
<dbReference type="OMA" id="WKEHTGE"/>
<dbReference type="GO" id="GO:0005634">
    <property type="term" value="C:nucleus"/>
    <property type="evidence" value="ECO:0007669"/>
    <property type="project" value="TreeGrafter"/>
</dbReference>
<name>A0A7M7KBK4_VARDE</name>
<evidence type="ECO:0000256" key="3">
    <source>
        <dbReference type="ARBA" id="ARBA00025745"/>
    </source>
</evidence>
<keyword evidence="6" id="KW-1185">Reference proteome</keyword>
<protein>
    <recommendedName>
        <fullName evidence="1 4">Proteasome assembly chaperone 2</fullName>
    </recommendedName>
</protein>
<accession>A0A7M7KBK4</accession>
<evidence type="ECO:0000313" key="6">
    <source>
        <dbReference type="Proteomes" id="UP000594260"/>
    </source>
</evidence>
<comment type="function">
    <text evidence="4">Chaperone protein which promotes assembly of the 20S proteasome as part of a heterodimer with PSMG1.</text>
</comment>
<dbReference type="SUPFAM" id="SSF159659">
    <property type="entry name" value="Cgl1923-like"/>
    <property type="match status" value="1"/>
</dbReference>